<accession>A0ACC2YVB8</accession>
<dbReference type="Proteomes" id="UP001172680">
    <property type="component" value="Unassembled WGS sequence"/>
</dbReference>
<sequence length="835" mass="93225">MEGYDYKKHSPLGLDQDRLGYDQIRLLKLHPGSGSMDLRCTLIVRAASTPRYADDPEPGLGLKLAEPYDALSYYWGPKRGGFFIEVLAGSEAHRIAITPNLEAALRQLRSDQTYRLLWVDALCIDQEDENEKSSQIGKMSQIYNGAEHVRVWLGVEEGDSAKAMEFVKKCLDLDDFDRLVRDSFASKEWAALSALMRRPWFNRRWIIQEIALAKRATLHCGKDSVPWREFADVISLLERNQYEIRQLFRESTAFRNHPDYFGDLTELGAVRLVSAAENLFRKSEDGRIMEKVRSLEALMSSLSAFEASEPRDTVYAILWLANDARPAARDAWVMDPEKASAQQSGCTAPVANLPSATSHISSELCLEPKITASRLYRCSSDAASICTEAASLHTLSENLVPAGGDLITSTPAIHTSDEDRTASCTTESTAATNVGIDKAADLVTVQDPGSVTGGCIPTEYQSRKRPLSNDNIRSETEQPTEKRRKAVTMLLSAIVSRRIAVDYTKDVFHVFKGVLEFIVTRSRSLDMICRPWAPDLPGLPSWIPQLSNSAFGIGVNGVYRRINADPLVGRPGMDTWNYKAAGSYPAVWMMKAGYDKSLFVRGFVLSTIKEKKAPATAGIIPSEWIDAVSWSRSDDLTEHHFWRLLVGNRDANGYRPPSRWHMACRDALSRKPARGDLNTGEIIMYDCPSATREFLERVQGMVWSRRLIVLDKLPCRHGCLSPQPVLGLAPSKVKKGDLICILFGCSVPVVLRKFVNGQPANKKLNLCERCRTVNSSNGSSQDNISISRPTSGVSNAHIYYEFVGECYVHGMMDGEVFEVRKRAMGPMQEQDFELR</sequence>
<evidence type="ECO:0000313" key="2">
    <source>
        <dbReference type="Proteomes" id="UP001172680"/>
    </source>
</evidence>
<evidence type="ECO:0000313" key="1">
    <source>
        <dbReference type="EMBL" id="KAJ9639329.1"/>
    </source>
</evidence>
<proteinExistence type="predicted"/>
<keyword evidence="2" id="KW-1185">Reference proteome</keyword>
<organism evidence="1 2">
    <name type="scientific">Coniosporium tulheliwenetii</name>
    <dbReference type="NCBI Taxonomy" id="3383036"/>
    <lineage>
        <taxon>Eukaryota</taxon>
        <taxon>Fungi</taxon>
        <taxon>Dikarya</taxon>
        <taxon>Ascomycota</taxon>
        <taxon>Pezizomycotina</taxon>
        <taxon>Dothideomycetes</taxon>
        <taxon>Dothideomycetes incertae sedis</taxon>
        <taxon>Coniosporium</taxon>
    </lineage>
</organism>
<dbReference type="EMBL" id="JAPDRP010000019">
    <property type="protein sequence ID" value="KAJ9639329.1"/>
    <property type="molecule type" value="Genomic_DNA"/>
</dbReference>
<comment type="caution">
    <text evidence="1">The sequence shown here is derived from an EMBL/GenBank/DDBJ whole genome shotgun (WGS) entry which is preliminary data.</text>
</comment>
<gene>
    <name evidence="1" type="ORF">H2199_006362</name>
</gene>
<reference evidence="1" key="1">
    <citation type="submission" date="2022-10" db="EMBL/GenBank/DDBJ databases">
        <title>Culturing micro-colonial fungi from biological soil crusts in the Mojave desert and describing Neophaeococcomyces mojavensis, and introducing the new genera and species Taxawa tesnikishii.</title>
        <authorList>
            <person name="Kurbessoian T."/>
            <person name="Stajich J.E."/>
        </authorList>
    </citation>
    <scope>NUCLEOTIDE SEQUENCE</scope>
    <source>
        <strain evidence="1">JES_115</strain>
    </source>
</reference>
<name>A0ACC2YVB8_9PEZI</name>
<protein>
    <submittedName>
        <fullName evidence="1">Uncharacterized protein</fullName>
    </submittedName>
</protein>